<dbReference type="RefSeq" id="WP_068993131.1">
    <property type="nucleotide sequence ID" value="NZ_CP012418.1"/>
</dbReference>
<evidence type="ECO:0000256" key="4">
    <source>
        <dbReference type="ARBA" id="ARBA00022989"/>
    </source>
</evidence>
<dbReference type="SMART" id="SM00244">
    <property type="entry name" value="PHB"/>
    <property type="match status" value="1"/>
</dbReference>
<dbReference type="InterPro" id="IPR050710">
    <property type="entry name" value="Band7/mec-2_domain"/>
</dbReference>
<evidence type="ECO:0000256" key="7">
    <source>
        <dbReference type="SAM" id="Coils"/>
    </source>
</evidence>
<dbReference type="EMBL" id="CP012418">
    <property type="protein sequence ID" value="AOE50618.1"/>
    <property type="molecule type" value="Genomic_DNA"/>
</dbReference>
<feature type="region of interest" description="Disordered" evidence="8">
    <location>
        <begin position="1"/>
        <end position="22"/>
    </location>
</feature>
<feature type="transmembrane region" description="Helical" evidence="6">
    <location>
        <begin position="54"/>
        <end position="72"/>
    </location>
</feature>
<name>A0A1B3BCY2_9GAMM</name>
<dbReference type="KEGG" id="ksd:KS2013_1909"/>
<comment type="function">
    <text evidence="6">HflC and HflK could encode or regulate a protease.</text>
</comment>
<dbReference type="InterPro" id="IPR010201">
    <property type="entry name" value="HflK"/>
</dbReference>
<dbReference type="InterPro" id="IPR001107">
    <property type="entry name" value="Band_7"/>
</dbReference>
<dbReference type="InterPro" id="IPR020980">
    <property type="entry name" value="Membrane_HflK_N"/>
</dbReference>
<evidence type="ECO:0000256" key="2">
    <source>
        <dbReference type="ARBA" id="ARBA00006971"/>
    </source>
</evidence>
<dbReference type="SUPFAM" id="SSF117892">
    <property type="entry name" value="Band 7/SPFH domain"/>
    <property type="match status" value="1"/>
</dbReference>
<evidence type="ECO:0000256" key="6">
    <source>
        <dbReference type="RuleBase" id="RU364113"/>
    </source>
</evidence>
<reference evidence="11" key="1">
    <citation type="submission" date="2015-08" db="EMBL/GenBank/DDBJ databases">
        <authorList>
            <person name="Kim K.M."/>
        </authorList>
    </citation>
    <scope>NUCLEOTIDE SEQUENCE [LARGE SCALE GENOMIC DNA]</scope>
    <source>
        <strain evidence="11">KCTC 23892</strain>
    </source>
</reference>
<dbReference type="Gene3D" id="3.30.479.30">
    <property type="entry name" value="Band 7 domain"/>
    <property type="match status" value="1"/>
</dbReference>
<feature type="coiled-coil region" evidence="7">
    <location>
        <begin position="221"/>
        <end position="248"/>
    </location>
</feature>
<dbReference type="PATRIC" id="fig|1144748.3.peg.1928"/>
<dbReference type="Pfam" id="PF01145">
    <property type="entry name" value="Band_7"/>
    <property type="match status" value="1"/>
</dbReference>
<accession>A0A1B3BCY2</accession>
<proteinExistence type="inferred from homology"/>
<dbReference type="OrthoDB" id="9779595at2"/>
<dbReference type="Proteomes" id="UP000094147">
    <property type="component" value="Chromosome"/>
</dbReference>
<dbReference type="PANTHER" id="PTHR43327:SF2">
    <property type="entry name" value="MODULATOR OF FTSH PROTEASE HFLK"/>
    <property type="match status" value="1"/>
</dbReference>
<dbReference type="NCBIfam" id="TIGR01933">
    <property type="entry name" value="hflK"/>
    <property type="match status" value="1"/>
</dbReference>
<evidence type="ECO:0000256" key="5">
    <source>
        <dbReference type="ARBA" id="ARBA00023136"/>
    </source>
</evidence>
<dbReference type="PANTHER" id="PTHR43327">
    <property type="entry name" value="STOMATIN-LIKE PROTEIN 2, MITOCHONDRIAL"/>
    <property type="match status" value="1"/>
</dbReference>
<dbReference type="CDD" id="cd03404">
    <property type="entry name" value="SPFH_HflK"/>
    <property type="match status" value="1"/>
</dbReference>
<feature type="domain" description="Band 7" evidence="9">
    <location>
        <begin position="69"/>
        <end position="229"/>
    </location>
</feature>
<keyword evidence="11" id="KW-1185">Reference proteome</keyword>
<organism evidence="10 11">
    <name type="scientific">Kangiella sediminilitoris</name>
    <dbReference type="NCBI Taxonomy" id="1144748"/>
    <lineage>
        <taxon>Bacteria</taxon>
        <taxon>Pseudomonadati</taxon>
        <taxon>Pseudomonadota</taxon>
        <taxon>Gammaproteobacteria</taxon>
        <taxon>Kangiellales</taxon>
        <taxon>Kangiellaceae</taxon>
        <taxon>Kangiella</taxon>
    </lineage>
</organism>
<evidence type="ECO:0000256" key="1">
    <source>
        <dbReference type="ARBA" id="ARBA00004167"/>
    </source>
</evidence>
<dbReference type="InterPro" id="IPR001972">
    <property type="entry name" value="Stomatin_HflK_fam"/>
</dbReference>
<keyword evidence="4 6" id="KW-1133">Transmembrane helix</keyword>
<dbReference type="InterPro" id="IPR036013">
    <property type="entry name" value="Band_7/SPFH_dom_sf"/>
</dbReference>
<gene>
    <name evidence="10" type="ORF">KS2013_1909</name>
</gene>
<evidence type="ECO:0000313" key="11">
    <source>
        <dbReference type="Proteomes" id="UP000094147"/>
    </source>
</evidence>
<evidence type="ECO:0000313" key="10">
    <source>
        <dbReference type="EMBL" id="AOE50618.1"/>
    </source>
</evidence>
<dbReference type="AlphaFoldDB" id="A0A1B3BCY2"/>
<dbReference type="Pfam" id="PF12221">
    <property type="entry name" value="HflK_N"/>
    <property type="match status" value="1"/>
</dbReference>
<evidence type="ECO:0000256" key="3">
    <source>
        <dbReference type="ARBA" id="ARBA00022692"/>
    </source>
</evidence>
<protein>
    <recommendedName>
        <fullName evidence="6">Protein HflK</fullName>
    </recommendedName>
</protein>
<dbReference type="GO" id="GO:0016020">
    <property type="term" value="C:membrane"/>
    <property type="evidence" value="ECO:0007669"/>
    <property type="project" value="UniProtKB-SubCell"/>
</dbReference>
<evidence type="ECO:0000256" key="8">
    <source>
        <dbReference type="SAM" id="MobiDB-lite"/>
    </source>
</evidence>
<dbReference type="PRINTS" id="PR00721">
    <property type="entry name" value="STOMATIN"/>
</dbReference>
<keyword evidence="7" id="KW-0175">Coiled coil</keyword>
<comment type="similarity">
    <text evidence="2 6">Belongs to the band 7/mec-2 family. HflK subfamily.</text>
</comment>
<feature type="compositionally biased region" description="Polar residues" evidence="8">
    <location>
        <begin position="1"/>
        <end position="12"/>
    </location>
</feature>
<evidence type="ECO:0000259" key="9">
    <source>
        <dbReference type="SMART" id="SM00244"/>
    </source>
</evidence>
<keyword evidence="3 6" id="KW-0812">Transmembrane</keyword>
<dbReference type="STRING" id="1144748.KS2013_1909"/>
<sequence>MAWNEPGNNNQDPWGKKRPNQNNDDLEDLIKKVGDKIGGIFGGGKNSDGGGKNFLVIGIVIFAIFYIVKGFYTVKEAERGVILHFGEYSRTVNPGLGWLPFGIQKIKKVNIDKIREERISAIMLTKDINIIEVDIGIQYQVNKPKDYLFNLENPKTALIQASESALRQVVGNSDVDPILTDGKAKIQAELQALLPEILTSYNSGLLVRTITLESAKPPKEVNDAFEEVNRASQDAKRLEQEADAYRNRELPLAISKAEEIKQLANGYYSQVLGKAKGEVARFEQLLPQYEAAPEITRTRLYIDMMEQVLANTSKVVIDVEGGNNMMYIPLDKIMKNTKGVNNAK</sequence>
<comment type="subcellular location">
    <subcellularLocation>
        <location evidence="1">Membrane</location>
        <topology evidence="1">Single-pass membrane protein</topology>
    </subcellularLocation>
</comment>
<comment type="subunit">
    <text evidence="6">HflC and HflK may interact to form a multimeric complex.</text>
</comment>
<keyword evidence="5 6" id="KW-0472">Membrane</keyword>